<dbReference type="RefSeq" id="WP_301723696.1">
    <property type="nucleotide sequence ID" value="NZ_JAUJWV010000001.1"/>
</dbReference>
<keyword evidence="1" id="KW-0472">Membrane</keyword>
<keyword evidence="1" id="KW-0812">Transmembrane</keyword>
<accession>A0ABT8N2S7</accession>
<dbReference type="EMBL" id="JAUJWV010000001">
    <property type="protein sequence ID" value="MDN7242192.1"/>
    <property type="molecule type" value="Genomic_DNA"/>
</dbReference>
<organism evidence="2 3">
    <name type="scientific">Planococcus shixiaomingii</name>
    <dbReference type="NCBI Taxonomy" id="3058393"/>
    <lineage>
        <taxon>Bacteria</taxon>
        <taxon>Bacillati</taxon>
        <taxon>Bacillota</taxon>
        <taxon>Bacilli</taxon>
        <taxon>Bacillales</taxon>
        <taxon>Caryophanaceae</taxon>
        <taxon>Planococcus</taxon>
    </lineage>
</organism>
<keyword evidence="1" id="KW-1133">Transmembrane helix</keyword>
<protein>
    <submittedName>
        <fullName evidence="2">Uncharacterized protein</fullName>
    </submittedName>
</protein>
<name>A0ABT8N2S7_9BACL</name>
<proteinExistence type="predicted"/>
<dbReference type="Proteomes" id="UP001172055">
    <property type="component" value="Unassembled WGS sequence"/>
</dbReference>
<reference evidence="2 3" key="1">
    <citation type="submission" date="2023-06" db="EMBL/GenBank/DDBJ databases">
        <title>Novel species in genus Planococcus.</title>
        <authorList>
            <person name="Ning S."/>
        </authorList>
    </citation>
    <scope>NUCLEOTIDE SEQUENCE [LARGE SCALE GENOMIC DNA]</scope>
    <source>
        <strain evidence="2 3">N028</strain>
    </source>
</reference>
<comment type="caution">
    <text evidence="2">The sequence shown here is derived from an EMBL/GenBank/DDBJ whole genome shotgun (WGS) entry which is preliminary data.</text>
</comment>
<gene>
    <name evidence="2" type="ORF">QWY14_10300</name>
</gene>
<feature type="transmembrane region" description="Helical" evidence="1">
    <location>
        <begin position="40"/>
        <end position="60"/>
    </location>
</feature>
<feature type="transmembrane region" description="Helical" evidence="1">
    <location>
        <begin position="6"/>
        <end position="24"/>
    </location>
</feature>
<evidence type="ECO:0000313" key="2">
    <source>
        <dbReference type="EMBL" id="MDN7242192.1"/>
    </source>
</evidence>
<keyword evidence="3" id="KW-1185">Reference proteome</keyword>
<evidence type="ECO:0000256" key="1">
    <source>
        <dbReference type="SAM" id="Phobius"/>
    </source>
</evidence>
<evidence type="ECO:0000313" key="3">
    <source>
        <dbReference type="Proteomes" id="UP001172055"/>
    </source>
</evidence>
<sequence length="143" mass="16342">MYYSTLILSFVILVWMFGYLWYLYNRKKKQGDSYKAEKETLVTNVVLILLSGALFVYYLLDLPNVLGNKTERYEGDCEVWVLESTKGGETTASFGNHTIVFPENYQGAKEGSYYCEVAYYPRTETGASLTLYKSKGGKVVNQK</sequence>